<keyword evidence="1" id="KW-1003">Cell membrane</keyword>
<evidence type="ECO:0000256" key="6">
    <source>
        <dbReference type="SAM" id="Phobius"/>
    </source>
</evidence>
<dbReference type="OrthoDB" id="5612711at2"/>
<sequence length="122" mass="13970">MFKLLSLVLTLCFVFIGVSLGVLNPSEVMLDLFFVQMQLPLSVVMAVLFICGMLLGALFILMQVIRLNWMLRRKTKENQKLSDQIVQLKKAQVQQSADRLAKDVQRVEVDQEQPKALSYQQL</sequence>
<name>A0A4P9K567_9GAMM</name>
<dbReference type="RefSeq" id="WP_138564789.1">
    <property type="nucleotide sequence ID" value="NZ_CP040602.1"/>
</dbReference>
<dbReference type="EMBL" id="CP040602">
    <property type="protein sequence ID" value="QCU90112.1"/>
    <property type="molecule type" value="Genomic_DNA"/>
</dbReference>
<dbReference type="InterPro" id="IPR010445">
    <property type="entry name" value="LapA_dom"/>
</dbReference>
<evidence type="ECO:0000256" key="3">
    <source>
        <dbReference type="ARBA" id="ARBA00022989"/>
    </source>
</evidence>
<evidence type="ECO:0000256" key="4">
    <source>
        <dbReference type="ARBA" id="ARBA00023136"/>
    </source>
</evidence>
<keyword evidence="3 6" id="KW-1133">Transmembrane helix</keyword>
<keyword evidence="5" id="KW-0175">Coiled coil</keyword>
<keyword evidence="9" id="KW-1185">Reference proteome</keyword>
<organism evidence="8 9">
    <name type="scientific">Thiomicrorhabdus sediminis</name>
    <dbReference type="NCBI Taxonomy" id="2580412"/>
    <lineage>
        <taxon>Bacteria</taxon>
        <taxon>Pseudomonadati</taxon>
        <taxon>Pseudomonadota</taxon>
        <taxon>Gammaproteobacteria</taxon>
        <taxon>Thiotrichales</taxon>
        <taxon>Piscirickettsiaceae</taxon>
        <taxon>Thiomicrorhabdus</taxon>
    </lineage>
</organism>
<feature type="transmembrane region" description="Helical" evidence="6">
    <location>
        <begin position="45"/>
        <end position="65"/>
    </location>
</feature>
<keyword evidence="4 6" id="KW-0472">Membrane</keyword>
<dbReference type="AlphaFoldDB" id="A0A4P9K567"/>
<reference evidence="8 9" key="1">
    <citation type="submission" date="2019-05" db="EMBL/GenBank/DDBJ databases">
        <title>Thiomicrorhabdus sediminis sp. nov, a novel sulfur-oxidizing bacterium isolated from coastal sediment.</title>
        <authorList>
            <person name="Liu X."/>
        </authorList>
    </citation>
    <scope>NUCLEOTIDE SEQUENCE [LARGE SCALE GENOMIC DNA]</scope>
    <source>
        <strain evidence="8 9">G1</strain>
    </source>
</reference>
<dbReference type="Proteomes" id="UP000304864">
    <property type="component" value="Chromosome"/>
</dbReference>
<protein>
    <submittedName>
        <fullName evidence="8">LapA family protein</fullName>
    </submittedName>
</protein>
<evidence type="ECO:0000313" key="8">
    <source>
        <dbReference type="EMBL" id="QCU90112.1"/>
    </source>
</evidence>
<dbReference type="GO" id="GO:0005886">
    <property type="term" value="C:plasma membrane"/>
    <property type="evidence" value="ECO:0007669"/>
    <property type="project" value="InterPro"/>
</dbReference>
<dbReference type="Pfam" id="PF06305">
    <property type="entry name" value="LapA_dom"/>
    <property type="match status" value="1"/>
</dbReference>
<evidence type="ECO:0000259" key="7">
    <source>
        <dbReference type="Pfam" id="PF06305"/>
    </source>
</evidence>
<evidence type="ECO:0000313" key="9">
    <source>
        <dbReference type="Proteomes" id="UP000304864"/>
    </source>
</evidence>
<proteinExistence type="predicted"/>
<gene>
    <name evidence="8" type="ORF">FE785_05440</name>
</gene>
<evidence type="ECO:0000256" key="1">
    <source>
        <dbReference type="ARBA" id="ARBA00022475"/>
    </source>
</evidence>
<feature type="coiled-coil region" evidence="5">
    <location>
        <begin position="71"/>
        <end position="110"/>
    </location>
</feature>
<keyword evidence="2 6" id="KW-0812">Transmembrane</keyword>
<evidence type="ECO:0000256" key="5">
    <source>
        <dbReference type="SAM" id="Coils"/>
    </source>
</evidence>
<evidence type="ECO:0000256" key="2">
    <source>
        <dbReference type="ARBA" id="ARBA00022692"/>
    </source>
</evidence>
<feature type="domain" description="Lipopolysaccharide assembly protein A" evidence="7">
    <location>
        <begin position="24"/>
        <end position="85"/>
    </location>
</feature>
<accession>A0A4P9K567</accession>
<dbReference type="KEGG" id="thig:FE785_05440"/>